<comment type="caution">
    <text evidence="1">The sequence shown here is derived from an EMBL/GenBank/DDBJ whole genome shotgun (WGS) entry which is preliminary data.</text>
</comment>
<dbReference type="Proteomes" id="UP000247409">
    <property type="component" value="Unassembled WGS sequence"/>
</dbReference>
<keyword evidence="2" id="KW-1185">Reference proteome</keyword>
<evidence type="ECO:0000313" key="1">
    <source>
        <dbReference type="EMBL" id="PXF47610.1"/>
    </source>
</evidence>
<name>A0A2V3J2I5_9FLOR</name>
<dbReference type="GO" id="GO:0006406">
    <property type="term" value="P:mRNA export from nucleus"/>
    <property type="evidence" value="ECO:0007669"/>
    <property type="project" value="TreeGrafter"/>
</dbReference>
<dbReference type="Pfam" id="PF11957">
    <property type="entry name" value="efThoc1"/>
    <property type="match status" value="1"/>
</dbReference>
<gene>
    <name evidence="1" type="ORF">BWQ96_02589</name>
</gene>
<dbReference type="GO" id="GO:0000445">
    <property type="term" value="C:THO complex part of transcription export complex"/>
    <property type="evidence" value="ECO:0007669"/>
    <property type="project" value="TreeGrafter"/>
</dbReference>
<reference evidence="1 2" key="1">
    <citation type="journal article" date="2018" name="Mol. Biol. Evol.">
        <title>Analysis of the draft genome of the red seaweed Gracilariopsis chorda provides insights into genome size evolution in Rhodophyta.</title>
        <authorList>
            <person name="Lee J."/>
            <person name="Yang E.C."/>
            <person name="Graf L."/>
            <person name="Yang J.H."/>
            <person name="Qiu H."/>
            <person name="Zel Zion U."/>
            <person name="Chan C.X."/>
            <person name="Stephens T.G."/>
            <person name="Weber A.P.M."/>
            <person name="Boo G.H."/>
            <person name="Boo S.M."/>
            <person name="Kim K.M."/>
            <person name="Shin Y."/>
            <person name="Jung M."/>
            <person name="Lee S.J."/>
            <person name="Yim H.S."/>
            <person name="Lee J.H."/>
            <person name="Bhattacharya D."/>
            <person name="Yoon H.S."/>
        </authorList>
    </citation>
    <scope>NUCLEOTIDE SEQUENCE [LARGE SCALE GENOMIC DNA]</scope>
    <source>
        <strain evidence="1 2">SKKU-2015</strain>
        <tissue evidence="1">Whole body</tissue>
    </source>
</reference>
<dbReference type="PANTHER" id="PTHR13265:SF0">
    <property type="entry name" value="HPR1"/>
    <property type="match status" value="1"/>
</dbReference>
<evidence type="ECO:0000313" key="2">
    <source>
        <dbReference type="Proteomes" id="UP000247409"/>
    </source>
</evidence>
<dbReference type="OrthoDB" id="10257415at2759"/>
<accession>A0A2V3J2I5</accession>
<organism evidence="1 2">
    <name type="scientific">Gracilariopsis chorda</name>
    <dbReference type="NCBI Taxonomy" id="448386"/>
    <lineage>
        <taxon>Eukaryota</taxon>
        <taxon>Rhodophyta</taxon>
        <taxon>Florideophyceae</taxon>
        <taxon>Rhodymeniophycidae</taxon>
        <taxon>Gracilariales</taxon>
        <taxon>Gracilariaceae</taxon>
        <taxon>Gracilariopsis</taxon>
    </lineage>
</organism>
<dbReference type="InterPro" id="IPR021861">
    <property type="entry name" value="THO_THOC1"/>
</dbReference>
<dbReference type="STRING" id="448386.A0A2V3J2I5"/>
<proteinExistence type="predicted"/>
<dbReference type="AlphaFoldDB" id="A0A2V3J2I5"/>
<dbReference type="PANTHER" id="PTHR13265">
    <property type="entry name" value="THO COMPLEX SUBUNIT 1"/>
    <property type="match status" value="1"/>
</dbReference>
<dbReference type="EMBL" id="NBIV01000022">
    <property type="protein sequence ID" value="PXF47610.1"/>
    <property type="molecule type" value="Genomic_DNA"/>
</dbReference>
<protein>
    <submittedName>
        <fullName evidence="1">THO complex subunit 1</fullName>
    </submittedName>
</protein>
<sequence length="487" mass="55448">MTESDGKATNINPIEEYVKAKEALNKALTDRLKEDPSKVANELLKKFPKMNFQPSLLGVLVRILKSSSPFDALHVVDIATKLSIKGRVDQCAPITLMHYAFSFVTIDDIADNLEAIRQRIRAIPRAPLPQLFFIKLFKSVIERDIYGLHAERSGRLRVMLAESLRTWHPSGMNLRGTYGTRPVFHSPLPESHIDSALYNAIWGLQKFLQNPSLAEAESTWKEASVLLSTVLSVFETTPVNRDITPPGVEYSTSPHILEMQLADAHFRRELLVQYAIFLHHVETTGLLPVSSREKERGNQNAQFLRELFNHNNEGDRLKSRVMALLKRYDGWDLFYFLQSLLQRERVWVRWKKTSNYSNIKTATVSPSSIFKKRTVLWHQQHTSSSRKEWLKRIEALEGSSKDDDIFKAVYDRGPSPGLKELKLATHGDGAVEDSESKDGRNFNWRALRTLMDEDVGALKKLSSSPDHDLNTIFCKTSGNTEDESSTK</sequence>